<comment type="caution">
    <text evidence="13">The sequence shown here is derived from an EMBL/GenBank/DDBJ whole genome shotgun (WGS) entry which is preliminary data.</text>
</comment>
<protein>
    <recommendedName>
        <fullName evidence="10">Molybdenum transport system permease</fullName>
    </recommendedName>
</protein>
<evidence type="ECO:0000256" key="1">
    <source>
        <dbReference type="ARBA" id="ARBA00004651"/>
    </source>
</evidence>
<reference evidence="14" key="1">
    <citation type="journal article" date="2019" name="Int. J. Syst. Evol. Microbiol.">
        <title>The Global Catalogue of Microorganisms (GCM) 10K type strain sequencing project: providing services to taxonomists for standard genome sequencing and annotation.</title>
        <authorList>
            <consortium name="The Broad Institute Genomics Platform"/>
            <consortium name="The Broad Institute Genome Sequencing Center for Infectious Disease"/>
            <person name="Wu L."/>
            <person name="Ma J."/>
        </authorList>
    </citation>
    <scope>NUCLEOTIDE SEQUENCE [LARGE SCALE GENOMIC DNA]</scope>
    <source>
        <strain evidence="14">KCTC 33576</strain>
    </source>
</reference>
<keyword evidence="14" id="KW-1185">Reference proteome</keyword>
<keyword evidence="3 9" id="KW-0813">Transport</keyword>
<keyword evidence="4 10" id="KW-1003">Cell membrane</keyword>
<evidence type="ECO:0000256" key="4">
    <source>
        <dbReference type="ARBA" id="ARBA00022475"/>
    </source>
</evidence>
<feature type="transmembrane region" description="Helical" evidence="9">
    <location>
        <begin position="69"/>
        <end position="93"/>
    </location>
</feature>
<evidence type="ECO:0000256" key="10">
    <source>
        <dbReference type="RuleBase" id="RU365097"/>
    </source>
</evidence>
<dbReference type="PANTHER" id="PTHR30183">
    <property type="entry name" value="MOLYBDENUM TRANSPORT SYSTEM PERMEASE PROTEIN MODB"/>
    <property type="match status" value="1"/>
</dbReference>
<organism evidence="13 14">
    <name type="scientific">Populibacterium corticicola</name>
    <dbReference type="NCBI Taxonomy" id="1812826"/>
    <lineage>
        <taxon>Bacteria</taxon>
        <taxon>Bacillati</taxon>
        <taxon>Actinomycetota</taxon>
        <taxon>Actinomycetes</taxon>
        <taxon>Micrococcales</taxon>
        <taxon>Jonesiaceae</taxon>
        <taxon>Populibacterium</taxon>
    </lineage>
</organism>
<dbReference type="SUPFAM" id="SSF161098">
    <property type="entry name" value="MetI-like"/>
    <property type="match status" value="1"/>
</dbReference>
<evidence type="ECO:0000259" key="12">
    <source>
        <dbReference type="PROSITE" id="PS50928"/>
    </source>
</evidence>
<evidence type="ECO:0000256" key="2">
    <source>
        <dbReference type="ARBA" id="ARBA00007069"/>
    </source>
</evidence>
<dbReference type="NCBIfam" id="TIGR02141">
    <property type="entry name" value="modB_ABC"/>
    <property type="match status" value="1"/>
</dbReference>
<feature type="region of interest" description="Disordered" evidence="11">
    <location>
        <begin position="1"/>
        <end position="20"/>
    </location>
</feature>
<evidence type="ECO:0000256" key="3">
    <source>
        <dbReference type="ARBA" id="ARBA00022448"/>
    </source>
</evidence>
<accession>A0ABW5XCR4</accession>
<comment type="similarity">
    <text evidence="2 10">Belongs to the binding-protein-dependent transport system permease family. CysTW subfamily.</text>
</comment>
<dbReference type="InterPro" id="IPR011867">
    <property type="entry name" value="ModB_ABC"/>
</dbReference>
<dbReference type="Proteomes" id="UP001597391">
    <property type="component" value="Unassembled WGS sequence"/>
</dbReference>
<feature type="transmembrane region" description="Helical" evidence="9">
    <location>
        <begin position="250"/>
        <end position="269"/>
    </location>
</feature>
<feature type="transmembrane region" description="Helical" evidence="9">
    <location>
        <begin position="105"/>
        <end position="127"/>
    </location>
</feature>
<keyword evidence="8 9" id="KW-0472">Membrane</keyword>
<dbReference type="Pfam" id="PF00528">
    <property type="entry name" value="BPD_transp_1"/>
    <property type="match status" value="1"/>
</dbReference>
<keyword evidence="6 9" id="KW-0812">Transmembrane</keyword>
<evidence type="ECO:0000256" key="7">
    <source>
        <dbReference type="ARBA" id="ARBA00022989"/>
    </source>
</evidence>
<dbReference type="RefSeq" id="WP_377465010.1">
    <property type="nucleotide sequence ID" value="NZ_JBHUOP010000001.1"/>
</dbReference>
<dbReference type="PROSITE" id="PS50928">
    <property type="entry name" value="ABC_TM1"/>
    <property type="match status" value="1"/>
</dbReference>
<dbReference type="Gene3D" id="1.10.3720.10">
    <property type="entry name" value="MetI-like"/>
    <property type="match status" value="1"/>
</dbReference>
<evidence type="ECO:0000313" key="14">
    <source>
        <dbReference type="Proteomes" id="UP001597391"/>
    </source>
</evidence>
<dbReference type="PANTHER" id="PTHR30183:SF3">
    <property type="entry name" value="MOLYBDENUM TRANSPORT SYSTEM PERMEASE PROTEIN MODB"/>
    <property type="match status" value="1"/>
</dbReference>
<dbReference type="EMBL" id="JBHUOP010000001">
    <property type="protein sequence ID" value="MFD2839528.1"/>
    <property type="molecule type" value="Genomic_DNA"/>
</dbReference>
<keyword evidence="5 10" id="KW-0500">Molybdenum</keyword>
<feature type="domain" description="ABC transmembrane type-1" evidence="12">
    <location>
        <begin position="67"/>
        <end position="270"/>
    </location>
</feature>
<evidence type="ECO:0000256" key="6">
    <source>
        <dbReference type="ARBA" id="ARBA00022692"/>
    </source>
</evidence>
<evidence type="ECO:0000256" key="5">
    <source>
        <dbReference type="ARBA" id="ARBA00022505"/>
    </source>
</evidence>
<evidence type="ECO:0000256" key="8">
    <source>
        <dbReference type="ARBA" id="ARBA00023136"/>
    </source>
</evidence>
<comment type="function">
    <text evidence="10">Part of the binding-protein-dependent transport system for molybdenum; probably responsible for the translocation of the substrate across the membrane.</text>
</comment>
<feature type="transmembrane region" description="Helical" evidence="9">
    <location>
        <begin position="191"/>
        <end position="213"/>
    </location>
</feature>
<feature type="transmembrane region" description="Helical" evidence="9">
    <location>
        <begin position="139"/>
        <end position="163"/>
    </location>
</feature>
<evidence type="ECO:0000256" key="11">
    <source>
        <dbReference type="SAM" id="MobiDB-lite"/>
    </source>
</evidence>
<evidence type="ECO:0000313" key="13">
    <source>
        <dbReference type="EMBL" id="MFD2839528.1"/>
    </source>
</evidence>
<evidence type="ECO:0000256" key="9">
    <source>
        <dbReference type="RuleBase" id="RU363032"/>
    </source>
</evidence>
<name>A0ABW5XCR4_9MICO</name>
<keyword evidence="7 9" id="KW-1133">Transmembrane helix</keyword>
<gene>
    <name evidence="13" type="primary">modB</name>
    <name evidence="13" type="ORF">ACFSYH_02980</name>
</gene>
<feature type="compositionally biased region" description="Polar residues" evidence="11">
    <location>
        <begin position="1"/>
        <end position="13"/>
    </location>
</feature>
<dbReference type="CDD" id="cd06261">
    <property type="entry name" value="TM_PBP2"/>
    <property type="match status" value="1"/>
</dbReference>
<dbReference type="InterPro" id="IPR000515">
    <property type="entry name" value="MetI-like"/>
</dbReference>
<comment type="subcellular location">
    <subcellularLocation>
        <location evidence="1 9">Cell membrane</location>
        <topology evidence="1 9">Multi-pass membrane protein</topology>
    </subcellularLocation>
</comment>
<proteinExistence type="inferred from homology"/>
<dbReference type="InterPro" id="IPR035906">
    <property type="entry name" value="MetI-like_sf"/>
</dbReference>
<sequence>MRTVPRTPSTPRSKNTRRGSTALPRWAGLSAAVACMFLAVPLLALLVRVPLARVPQVLAQPSVRDALTLSLTTAVTAALIATVIGVPTAWWLAHNTRRIGGFVRTVVSVPLVLPPVVTGVALLYTFGRRSWIGTWFEAFGIQIPYSVAAIVIAQTFVAMPFLVTNMESAFTTLGGKHFEAALTYGMSPLRAFFSVVLPAVKPAAIASIALGFARALGEFGATLTFAGAVKGHTQTLPTAINEFLGYDLDAALTASATMLLISCIILGVLRMRTRDQAL</sequence>